<evidence type="ECO:0000259" key="2">
    <source>
        <dbReference type="Pfam" id="PF22990"/>
    </source>
</evidence>
<dbReference type="InterPro" id="IPR029058">
    <property type="entry name" value="AB_hydrolase_fold"/>
</dbReference>
<dbReference type="Pfam" id="PF22990">
    <property type="entry name" value="ABHD16_N"/>
    <property type="match status" value="1"/>
</dbReference>
<feature type="domain" description="Phosphatidylserine Lipase ABHD16 N-terminal" evidence="2">
    <location>
        <begin position="5"/>
        <end position="136"/>
    </location>
</feature>
<feature type="domain" description="AB hydrolase-1" evidence="1">
    <location>
        <begin position="260"/>
        <end position="374"/>
    </location>
</feature>
<evidence type="ECO:0000259" key="1">
    <source>
        <dbReference type="Pfam" id="PF00561"/>
    </source>
</evidence>
<sequence length="590" mass="66311">MAVLSWIRCVFGPHLQRIHRSPEQPLTEDRAARRKDVLDVKLGVFLQASALWSLSYYSSPLLLCYLYRKGYICSSKLVPVSQYLGTVLVCLLGVACLRGYERWKNADYLHFIAILEEAKKSLTPENKKKLRCYDFDFSHWPLDFSWAEVSNPKLSKAGVSLLKAEPRIRGAADGVLHSVRTLPCHIISFLVTYSFGRRMLYPGSVGLLQKAMRPMLQQGQAKLIEEFDGQRNKLSACDGNEIDTMFVDRRGVGGQNGQTLVICCEGNAGFYEVGCMNTPLEGGYSVLGWNHPGFGGSTGVPFPQNEANAMDVVIQFAIHKLGFQLNDIIIYAWSIGGFTATWAVMSYPEIKSVVLDASFDDLLPLALKVMPDSWSESNRDLDRCRPALVQPLKCRSCLLGPLVQHTVRQYMNLNNADQLLKYQGPVLLIRRTRDEIITTTGPQDVMSNRGNNLLLKLLQFRYPKIMTDEGIRVVRQWLGATNQLEEASVYTGYEVDDDWCVSVLQSYQADREVPFPWSVGGLGAPLCAPTHDAFPLSLRVLTLSLSPGEDMTLEGRRQLALFLARKYMENIETTHCTPLPASQFHLPWRL</sequence>
<evidence type="ECO:0000313" key="3">
    <source>
        <dbReference type="EMBL" id="TNN02796.1"/>
    </source>
</evidence>
<dbReference type="InterPro" id="IPR000073">
    <property type="entry name" value="AB_hydrolase_1"/>
</dbReference>
<dbReference type="PANTHER" id="PTHR12277">
    <property type="entry name" value="ALPHA/BETA HYDROLASE DOMAIN-CONTAINING PROTEIN"/>
    <property type="match status" value="1"/>
</dbReference>
<comment type="caution">
    <text evidence="3">The sequence shown here is derived from an EMBL/GenBank/DDBJ whole genome shotgun (WGS) entry which is preliminary data.</text>
</comment>
<proteinExistence type="predicted"/>
<name>A0A4Z2CF10_9TELE</name>
<dbReference type="GO" id="GO:0004620">
    <property type="term" value="F:phospholipase activity"/>
    <property type="evidence" value="ECO:0007669"/>
    <property type="project" value="TreeGrafter"/>
</dbReference>
<dbReference type="Pfam" id="PF00561">
    <property type="entry name" value="Abhydrolase_1"/>
    <property type="match status" value="1"/>
</dbReference>
<dbReference type="GO" id="GO:0052651">
    <property type="term" value="P:monoacylglycerol catabolic process"/>
    <property type="evidence" value="ECO:0007669"/>
    <property type="project" value="TreeGrafter"/>
</dbReference>
<dbReference type="Proteomes" id="UP000516260">
    <property type="component" value="Chromosome 10"/>
</dbReference>
<keyword evidence="4" id="KW-1185">Reference proteome</keyword>
<accession>A0A4Z2CF10</accession>
<dbReference type="EMBL" id="SWLE01000002">
    <property type="protein sequence ID" value="TNN02796.1"/>
    <property type="molecule type" value="Genomic_DNA"/>
</dbReference>
<dbReference type="AlphaFoldDB" id="A0A4Z2CF10"/>
<dbReference type="GO" id="GO:0047372">
    <property type="term" value="F:monoacylglycerol lipase activity"/>
    <property type="evidence" value="ECO:0007669"/>
    <property type="project" value="TreeGrafter"/>
</dbReference>
<dbReference type="SUPFAM" id="SSF53474">
    <property type="entry name" value="alpha/beta-Hydrolases"/>
    <property type="match status" value="1"/>
</dbReference>
<dbReference type="GO" id="GO:0012505">
    <property type="term" value="C:endomembrane system"/>
    <property type="evidence" value="ECO:0007669"/>
    <property type="project" value="TreeGrafter"/>
</dbReference>
<dbReference type="InterPro" id="IPR054518">
    <property type="entry name" value="ABHD16_N"/>
</dbReference>
<organism evidence="3 4">
    <name type="scientific">Takifugu bimaculatus</name>
    <dbReference type="NCBI Taxonomy" id="433685"/>
    <lineage>
        <taxon>Eukaryota</taxon>
        <taxon>Metazoa</taxon>
        <taxon>Chordata</taxon>
        <taxon>Craniata</taxon>
        <taxon>Vertebrata</taxon>
        <taxon>Euteleostomi</taxon>
        <taxon>Actinopterygii</taxon>
        <taxon>Neopterygii</taxon>
        <taxon>Teleostei</taxon>
        <taxon>Neoteleostei</taxon>
        <taxon>Acanthomorphata</taxon>
        <taxon>Eupercaria</taxon>
        <taxon>Tetraodontiformes</taxon>
        <taxon>Tetradontoidea</taxon>
        <taxon>Tetraodontidae</taxon>
        <taxon>Takifugu</taxon>
    </lineage>
</organism>
<dbReference type="Gene3D" id="3.40.50.1820">
    <property type="entry name" value="alpha/beta hydrolase"/>
    <property type="match status" value="1"/>
</dbReference>
<dbReference type="GO" id="GO:0006660">
    <property type="term" value="P:phosphatidylserine catabolic process"/>
    <property type="evidence" value="ECO:0007669"/>
    <property type="project" value="TreeGrafter"/>
</dbReference>
<dbReference type="PANTHER" id="PTHR12277:SF72">
    <property type="entry name" value="BAT5L PROTEIN"/>
    <property type="match status" value="1"/>
</dbReference>
<reference evidence="3 4" key="1">
    <citation type="submission" date="2019-04" db="EMBL/GenBank/DDBJ databases">
        <title>The sequence and de novo assembly of Takifugu bimaculatus genome using PacBio and Hi-C technologies.</title>
        <authorList>
            <person name="Xu P."/>
            <person name="Liu B."/>
            <person name="Zhou Z."/>
        </authorList>
    </citation>
    <scope>NUCLEOTIDE SEQUENCE [LARGE SCALE GENOMIC DNA]</scope>
    <source>
        <strain evidence="3">TB-2018</strain>
        <tissue evidence="3">Muscle</tissue>
    </source>
</reference>
<gene>
    <name evidence="3" type="ORF">fugu_010283</name>
</gene>
<evidence type="ECO:0000313" key="4">
    <source>
        <dbReference type="Proteomes" id="UP000516260"/>
    </source>
</evidence>
<protein>
    <submittedName>
        <fullName evidence="3">Uncharacterized protein</fullName>
    </submittedName>
</protein>